<sequence length="246" mass="28422">MITKYIHREDIHNLRSSDVIAPLIVQLLNPVSIIDIGCGIGTWLKSFKDLGVTDVIGLDGAYVDQKLLRKYLLSTEFVSKDLRVEIDLKRKFDLAICLEVVEHLPLESVDIIIKSLANHSDTILFSAAIPGQGGQNHINEQWPDYWISKFASHGYQVYDPFRQLFWENENVDPWYRQNILLFSKIDLKLAKPSFTKLVHPFFFERKSQYVRAIEKQAMAINEGKVGVSFYLKRLFVSLFRYGGRKV</sequence>
<evidence type="ECO:0000313" key="1">
    <source>
        <dbReference type="EMBL" id="PZX47642.1"/>
    </source>
</evidence>
<accession>A0A2W7SAS1</accession>
<dbReference type="Gene3D" id="3.40.50.150">
    <property type="entry name" value="Vaccinia Virus protein VP39"/>
    <property type="match status" value="1"/>
</dbReference>
<keyword evidence="1" id="KW-0808">Transferase</keyword>
<dbReference type="GO" id="GO:0032259">
    <property type="term" value="P:methylation"/>
    <property type="evidence" value="ECO:0007669"/>
    <property type="project" value="UniProtKB-KW"/>
</dbReference>
<proteinExistence type="predicted"/>
<dbReference type="SUPFAM" id="SSF53335">
    <property type="entry name" value="S-adenosyl-L-methionine-dependent methyltransferases"/>
    <property type="match status" value="1"/>
</dbReference>
<dbReference type="CDD" id="cd02440">
    <property type="entry name" value="AdoMet_MTases"/>
    <property type="match status" value="1"/>
</dbReference>
<comment type="caution">
    <text evidence="1">The sequence shown here is derived from an EMBL/GenBank/DDBJ whole genome shotgun (WGS) entry which is preliminary data.</text>
</comment>
<dbReference type="EMBL" id="QKZT01000023">
    <property type="protein sequence ID" value="PZX47642.1"/>
    <property type="molecule type" value="Genomic_DNA"/>
</dbReference>
<protein>
    <submittedName>
        <fullName evidence="1">Methyltransferase family protein</fullName>
    </submittedName>
</protein>
<organism evidence="1 2">
    <name type="scientific">Algoriphagus chordae</name>
    <dbReference type="NCBI Taxonomy" id="237019"/>
    <lineage>
        <taxon>Bacteria</taxon>
        <taxon>Pseudomonadati</taxon>
        <taxon>Bacteroidota</taxon>
        <taxon>Cytophagia</taxon>
        <taxon>Cytophagales</taxon>
        <taxon>Cyclobacteriaceae</taxon>
        <taxon>Algoriphagus</taxon>
    </lineage>
</organism>
<name>A0A2W7SAS1_9BACT</name>
<reference evidence="1 2" key="1">
    <citation type="submission" date="2018-06" db="EMBL/GenBank/DDBJ databases">
        <title>Genomic Encyclopedia of Archaeal and Bacterial Type Strains, Phase II (KMG-II): from individual species to whole genera.</title>
        <authorList>
            <person name="Goeker M."/>
        </authorList>
    </citation>
    <scope>NUCLEOTIDE SEQUENCE [LARGE SCALE GENOMIC DNA]</scope>
    <source>
        <strain evidence="1 2">DSM 19830</strain>
    </source>
</reference>
<dbReference type="AlphaFoldDB" id="A0A2W7SAS1"/>
<dbReference type="Proteomes" id="UP000248882">
    <property type="component" value="Unassembled WGS sequence"/>
</dbReference>
<evidence type="ECO:0000313" key="2">
    <source>
        <dbReference type="Proteomes" id="UP000248882"/>
    </source>
</evidence>
<gene>
    <name evidence="1" type="ORF">LV85_03832</name>
</gene>
<keyword evidence="1" id="KW-0489">Methyltransferase</keyword>
<dbReference type="Pfam" id="PF13489">
    <property type="entry name" value="Methyltransf_23"/>
    <property type="match status" value="1"/>
</dbReference>
<dbReference type="InterPro" id="IPR029063">
    <property type="entry name" value="SAM-dependent_MTases_sf"/>
</dbReference>
<dbReference type="GO" id="GO:0008168">
    <property type="term" value="F:methyltransferase activity"/>
    <property type="evidence" value="ECO:0007669"/>
    <property type="project" value="UniProtKB-KW"/>
</dbReference>
<dbReference type="OrthoDB" id="9791837at2"/>
<keyword evidence="2" id="KW-1185">Reference proteome</keyword>
<dbReference type="RefSeq" id="WP_111322459.1">
    <property type="nucleotide sequence ID" value="NZ_QKZT01000023.1"/>
</dbReference>